<dbReference type="PANTHER" id="PTHR24020">
    <property type="entry name" value="COLLAGEN ALPHA"/>
    <property type="match status" value="1"/>
</dbReference>
<accession>A0A0N4VPY0</accession>
<keyword evidence="3" id="KW-1185">Reference proteome</keyword>
<dbReference type="AlphaFoldDB" id="A0A0N4VPY0"/>
<dbReference type="PROSITE" id="PS50234">
    <property type="entry name" value="VWFA"/>
    <property type="match status" value="1"/>
</dbReference>
<feature type="domain" description="VWFA" evidence="1">
    <location>
        <begin position="10"/>
        <end position="104"/>
    </location>
</feature>
<reference evidence="2 3" key="2">
    <citation type="submission" date="2018-10" db="EMBL/GenBank/DDBJ databases">
        <authorList>
            <consortium name="Pathogen Informatics"/>
        </authorList>
    </citation>
    <scope>NUCLEOTIDE SEQUENCE [LARGE SCALE GENOMIC DNA]</scope>
</reference>
<gene>
    <name evidence="2" type="ORF">EVEC_LOCUS12226</name>
</gene>
<name>A0A0N4VPY0_ENTVE</name>
<dbReference type="OrthoDB" id="5787264at2759"/>
<dbReference type="Gene3D" id="3.40.50.410">
    <property type="entry name" value="von Willebrand factor, type A domain"/>
    <property type="match status" value="1"/>
</dbReference>
<dbReference type="STRING" id="51028.A0A0N4VPY0"/>
<dbReference type="PRINTS" id="PR00453">
    <property type="entry name" value="VWFADOMAIN"/>
</dbReference>
<organism evidence="4">
    <name type="scientific">Enterobius vermicularis</name>
    <name type="common">Human pinworm</name>
    <dbReference type="NCBI Taxonomy" id="51028"/>
    <lineage>
        <taxon>Eukaryota</taxon>
        <taxon>Metazoa</taxon>
        <taxon>Ecdysozoa</taxon>
        <taxon>Nematoda</taxon>
        <taxon>Chromadorea</taxon>
        <taxon>Rhabditida</taxon>
        <taxon>Spirurina</taxon>
        <taxon>Oxyuridomorpha</taxon>
        <taxon>Oxyuroidea</taxon>
        <taxon>Oxyuridae</taxon>
        <taxon>Enterobius</taxon>
    </lineage>
</organism>
<dbReference type="Proteomes" id="UP000274131">
    <property type="component" value="Unassembled WGS sequence"/>
</dbReference>
<evidence type="ECO:0000313" key="4">
    <source>
        <dbReference type="WBParaSite" id="EVEC_0001307201-mRNA-1"/>
    </source>
</evidence>
<dbReference type="InterPro" id="IPR050525">
    <property type="entry name" value="ECM_Assembly_Org"/>
</dbReference>
<dbReference type="InterPro" id="IPR036465">
    <property type="entry name" value="vWFA_dom_sf"/>
</dbReference>
<dbReference type="SUPFAM" id="SSF53300">
    <property type="entry name" value="vWA-like"/>
    <property type="match status" value="1"/>
</dbReference>
<dbReference type="EMBL" id="UXUI01013833">
    <property type="protein sequence ID" value="VDD97475.1"/>
    <property type="molecule type" value="Genomic_DNA"/>
</dbReference>
<dbReference type="Pfam" id="PF00092">
    <property type="entry name" value="VWA"/>
    <property type="match status" value="1"/>
</dbReference>
<sequence>MEECHLENVDLVFVMDESKSVGPQDFRTGLNAAADLASSLNIGAGVNSSRVGFVLFGNNARLGFSLTQYNSVSEVENAIKNLNYESGGTNIAGGMDFAIRQVRF</sequence>
<evidence type="ECO:0000259" key="1">
    <source>
        <dbReference type="PROSITE" id="PS50234"/>
    </source>
</evidence>
<protein>
    <submittedName>
        <fullName evidence="4">VWFA domain-containing protein</fullName>
    </submittedName>
</protein>
<dbReference type="WBParaSite" id="EVEC_0001307201-mRNA-1">
    <property type="protein sequence ID" value="EVEC_0001307201-mRNA-1"/>
    <property type="gene ID" value="EVEC_0001307201"/>
</dbReference>
<proteinExistence type="predicted"/>
<dbReference type="CDD" id="cd01450">
    <property type="entry name" value="vWFA_subfamily_ECM"/>
    <property type="match status" value="1"/>
</dbReference>
<dbReference type="InterPro" id="IPR002035">
    <property type="entry name" value="VWF_A"/>
</dbReference>
<dbReference type="PANTHER" id="PTHR24020:SF20">
    <property type="entry name" value="PH DOMAIN-CONTAINING PROTEIN"/>
    <property type="match status" value="1"/>
</dbReference>
<evidence type="ECO:0000313" key="3">
    <source>
        <dbReference type="Proteomes" id="UP000274131"/>
    </source>
</evidence>
<evidence type="ECO:0000313" key="2">
    <source>
        <dbReference type="EMBL" id="VDD97475.1"/>
    </source>
</evidence>
<reference evidence="4" key="1">
    <citation type="submission" date="2017-02" db="UniProtKB">
        <authorList>
            <consortium name="WormBaseParasite"/>
        </authorList>
    </citation>
    <scope>IDENTIFICATION</scope>
</reference>